<organism evidence="7 8">
    <name type="scientific">Methylocystis echinoides</name>
    <dbReference type="NCBI Taxonomy" id="29468"/>
    <lineage>
        <taxon>Bacteria</taxon>
        <taxon>Pseudomonadati</taxon>
        <taxon>Pseudomonadota</taxon>
        <taxon>Alphaproteobacteria</taxon>
        <taxon>Hyphomicrobiales</taxon>
        <taxon>Methylocystaceae</taxon>
        <taxon>Methylocystis</taxon>
    </lineage>
</organism>
<protein>
    <submittedName>
        <fullName evidence="7">Integrase</fullName>
    </submittedName>
</protein>
<evidence type="ECO:0000259" key="6">
    <source>
        <dbReference type="PROSITE" id="PS51900"/>
    </source>
</evidence>
<dbReference type="InterPro" id="IPR010998">
    <property type="entry name" value="Integrase_recombinase_N"/>
</dbReference>
<accession>A0A9W6GX25</accession>
<evidence type="ECO:0000256" key="1">
    <source>
        <dbReference type="ARBA" id="ARBA00022908"/>
    </source>
</evidence>
<evidence type="ECO:0000256" key="2">
    <source>
        <dbReference type="ARBA" id="ARBA00023125"/>
    </source>
</evidence>
<feature type="region of interest" description="Disordered" evidence="5">
    <location>
        <begin position="34"/>
        <end position="53"/>
    </location>
</feature>
<keyword evidence="2 4" id="KW-0238">DNA-binding</keyword>
<evidence type="ECO:0000313" key="8">
    <source>
        <dbReference type="Proteomes" id="UP001144323"/>
    </source>
</evidence>
<dbReference type="EMBL" id="BSEC01000001">
    <property type="protein sequence ID" value="GLI94663.1"/>
    <property type="molecule type" value="Genomic_DNA"/>
</dbReference>
<gene>
    <name evidence="7" type="ORF">LMG27198_36550</name>
</gene>
<dbReference type="Pfam" id="PF20172">
    <property type="entry name" value="DUF6538"/>
    <property type="match status" value="1"/>
</dbReference>
<dbReference type="InterPro" id="IPR046668">
    <property type="entry name" value="DUF6538"/>
</dbReference>
<evidence type="ECO:0000256" key="4">
    <source>
        <dbReference type="PROSITE-ProRule" id="PRU01248"/>
    </source>
</evidence>
<dbReference type="GO" id="GO:0003677">
    <property type="term" value="F:DNA binding"/>
    <property type="evidence" value="ECO:0007669"/>
    <property type="project" value="UniProtKB-UniRule"/>
</dbReference>
<keyword evidence="1" id="KW-0229">DNA integration</keyword>
<dbReference type="AlphaFoldDB" id="A0A9W6GX25"/>
<reference evidence="7" key="1">
    <citation type="journal article" date="2023" name="Int. J. Syst. Evol. Microbiol.">
        <title>Methylocystis iwaonis sp. nov., a type II methane-oxidizing bacterium from surface soil of a rice paddy field in Japan, and emended description of the genus Methylocystis (ex Whittenbury et al. 1970) Bowman et al. 1993.</title>
        <authorList>
            <person name="Kaise H."/>
            <person name="Sawadogo J.B."/>
            <person name="Alam M.S."/>
            <person name="Ueno C."/>
            <person name="Dianou D."/>
            <person name="Shinjo R."/>
            <person name="Asakawa S."/>
        </authorList>
    </citation>
    <scope>NUCLEOTIDE SEQUENCE</scope>
    <source>
        <strain evidence="7">LMG27198</strain>
    </source>
</reference>
<sequence length="523" mass="58171">MALAMARPWKHPKTGIYWLRKRVPDELRSLLGKREEKRSLGTRDPEQAKRRHAQALTELEERWANLQSGATTLTEREAHEFVAPVYEWWLNAHRDNPSSQTTWNPEIFSELWTDSAAAKLVQELYFRPSGEQSTAGPGAAQYKVSLVSSMEAFCHEKAAELLALRGLNLDDASKHRIERAFAAAIQRASLTLAKLARGEVEAQLQQSRQERVGALDVRPTIAAAALEFGTLIAGWAAERKPMPKTVYEYNRVFRDLAIFLGHSDANRLSAKDLVAWKAQMLSAGRAAKTIRDAKLAPVRAILQWAVDNHRLASNPATRVTIDAKVRAGESKRGFDDNEARIILAAAQLETDPVKHWVPLLGAYSGARLSEICQLRTEDVIQVSGIWCMKFVPEAGSLKTVGSERVVPLHPAIIEAGFLKFVSALPSGPLFPALTPDVFGKRGGNGTKVIGRWVRGLGLTDKRLSPSHSWRHRFKTMGRRYGLMPDQVNAITGHHPKTVGDLYGEFPADALYREITKIPPIETK</sequence>
<dbReference type="CDD" id="cd01184">
    <property type="entry name" value="INT_C_like_1"/>
    <property type="match status" value="1"/>
</dbReference>
<evidence type="ECO:0000256" key="3">
    <source>
        <dbReference type="ARBA" id="ARBA00023172"/>
    </source>
</evidence>
<dbReference type="InterPro" id="IPR013762">
    <property type="entry name" value="Integrase-like_cat_sf"/>
</dbReference>
<keyword evidence="8" id="KW-1185">Reference proteome</keyword>
<dbReference type="PROSITE" id="PS51900">
    <property type="entry name" value="CB"/>
    <property type="match status" value="1"/>
</dbReference>
<dbReference type="InterPro" id="IPR044068">
    <property type="entry name" value="CB"/>
</dbReference>
<dbReference type="SUPFAM" id="SSF56349">
    <property type="entry name" value="DNA breaking-rejoining enzymes"/>
    <property type="match status" value="1"/>
</dbReference>
<keyword evidence="3" id="KW-0233">DNA recombination</keyword>
<name>A0A9W6GX25_9HYPH</name>
<evidence type="ECO:0000256" key="5">
    <source>
        <dbReference type="SAM" id="MobiDB-lite"/>
    </source>
</evidence>
<dbReference type="Proteomes" id="UP001144323">
    <property type="component" value="Unassembled WGS sequence"/>
</dbReference>
<dbReference type="GO" id="GO:0006310">
    <property type="term" value="P:DNA recombination"/>
    <property type="evidence" value="ECO:0007669"/>
    <property type="project" value="UniProtKB-KW"/>
</dbReference>
<dbReference type="GO" id="GO:0015074">
    <property type="term" value="P:DNA integration"/>
    <property type="evidence" value="ECO:0007669"/>
    <property type="project" value="UniProtKB-KW"/>
</dbReference>
<dbReference type="Gene3D" id="1.10.443.10">
    <property type="entry name" value="Intergrase catalytic core"/>
    <property type="match status" value="1"/>
</dbReference>
<dbReference type="RefSeq" id="WP_281804793.1">
    <property type="nucleotide sequence ID" value="NZ_BSEC01000001.1"/>
</dbReference>
<feature type="compositionally biased region" description="Basic and acidic residues" evidence="5">
    <location>
        <begin position="34"/>
        <end position="48"/>
    </location>
</feature>
<proteinExistence type="predicted"/>
<dbReference type="InterPro" id="IPR011010">
    <property type="entry name" value="DNA_brk_join_enz"/>
</dbReference>
<dbReference type="Gene3D" id="1.10.150.130">
    <property type="match status" value="1"/>
</dbReference>
<evidence type="ECO:0000313" key="7">
    <source>
        <dbReference type="EMBL" id="GLI94663.1"/>
    </source>
</evidence>
<comment type="caution">
    <text evidence="7">The sequence shown here is derived from an EMBL/GenBank/DDBJ whole genome shotgun (WGS) entry which is preliminary data.</text>
</comment>
<feature type="domain" description="Core-binding (CB)" evidence="6">
    <location>
        <begin position="219"/>
        <end position="306"/>
    </location>
</feature>